<feature type="domain" description="Smr" evidence="1">
    <location>
        <begin position="36"/>
        <end position="101"/>
    </location>
</feature>
<proteinExistence type="predicted"/>
<dbReference type="eggNOG" id="COG1193">
    <property type="taxonomic scope" value="Bacteria"/>
</dbReference>
<organism evidence="2 3">
    <name type="scientific">Sphingobacterium deserti</name>
    <dbReference type="NCBI Taxonomy" id="1229276"/>
    <lineage>
        <taxon>Bacteria</taxon>
        <taxon>Pseudomonadati</taxon>
        <taxon>Bacteroidota</taxon>
        <taxon>Sphingobacteriia</taxon>
        <taxon>Sphingobacteriales</taxon>
        <taxon>Sphingobacteriaceae</taxon>
        <taxon>Sphingobacterium</taxon>
    </lineage>
</organism>
<comment type="caution">
    <text evidence="2">The sequence shown here is derived from an EMBL/GenBank/DDBJ whole genome shotgun (WGS) entry which is preliminary data.</text>
</comment>
<accession>A0A0B8T6N2</accession>
<reference evidence="3" key="1">
    <citation type="submission" date="2014-04" db="EMBL/GenBank/DDBJ databases">
        <title>Whole-Genome optical mapping and complete genome sequence of Sphingobacterium deserti sp. nov., a new spaces isolated from desert in the west of China.</title>
        <authorList>
            <person name="Teng C."/>
            <person name="Zhou Z."/>
            <person name="Li X."/>
            <person name="Chen M."/>
            <person name="Lin M."/>
            <person name="Wang L."/>
            <person name="Su S."/>
            <person name="Zhang C."/>
            <person name="Zhang W."/>
        </authorList>
    </citation>
    <scope>NUCLEOTIDE SEQUENCE [LARGE SCALE GENOMIC DNA]</scope>
    <source>
        <strain evidence="3">ACCC05744</strain>
    </source>
</reference>
<dbReference type="AlphaFoldDB" id="A0A0B8T6N2"/>
<dbReference type="InterPro" id="IPR036063">
    <property type="entry name" value="Smr_dom_sf"/>
</dbReference>
<dbReference type="EMBL" id="JJMU01000042">
    <property type="protein sequence ID" value="KGE13749.1"/>
    <property type="molecule type" value="Genomic_DNA"/>
</dbReference>
<dbReference type="InterPro" id="IPR002625">
    <property type="entry name" value="Smr_dom"/>
</dbReference>
<dbReference type="Gene3D" id="3.30.1370.110">
    <property type="match status" value="1"/>
</dbReference>
<dbReference type="STRING" id="1229276.DI53_2489"/>
<evidence type="ECO:0000259" key="1">
    <source>
        <dbReference type="PROSITE" id="PS50828"/>
    </source>
</evidence>
<dbReference type="PROSITE" id="PS50828">
    <property type="entry name" value="SMR"/>
    <property type="match status" value="1"/>
</dbReference>
<dbReference type="RefSeq" id="WP_037499748.1">
    <property type="nucleotide sequence ID" value="NZ_JJMU01000042.1"/>
</dbReference>
<reference evidence="2 3" key="2">
    <citation type="journal article" date="2015" name="PLoS ONE">
        <title>Whole-Genome Optical Mapping and Finished Genome Sequence of Sphingobacterium deserti sp. nov., a New Species Isolated from the Western Desert of China.</title>
        <authorList>
            <person name="Teng C."/>
            <person name="Zhou Z."/>
            <person name="Molnar I."/>
            <person name="Li X."/>
            <person name="Tang R."/>
            <person name="Chen M."/>
            <person name="Wang L."/>
            <person name="Su S."/>
            <person name="Zhang W."/>
            <person name="Lin M."/>
        </authorList>
    </citation>
    <scope>NUCLEOTIDE SEQUENCE [LARGE SCALE GENOMIC DNA]</scope>
    <source>
        <strain evidence="3">ACCC05744</strain>
    </source>
</reference>
<evidence type="ECO:0000313" key="2">
    <source>
        <dbReference type="EMBL" id="KGE13749.1"/>
    </source>
</evidence>
<dbReference type="PATRIC" id="fig|1229276.3.peg.2561"/>
<dbReference type="OrthoDB" id="1524810at2"/>
<dbReference type="Pfam" id="PF01713">
    <property type="entry name" value="Smr"/>
    <property type="match status" value="1"/>
</dbReference>
<sequence length="101" mass="11479">MARTLPRPPKEVDLHAHAFLKHLEDYDADELLAASMDRLRECLDAAIYWAYAEIRFIHGKGKGALRSAVYEELAHYKDSGAIARYYPSYQNEDVVVVVIGL</sequence>
<keyword evidence="3" id="KW-1185">Reference proteome</keyword>
<evidence type="ECO:0000313" key="3">
    <source>
        <dbReference type="Proteomes" id="UP000031802"/>
    </source>
</evidence>
<name>A0A0B8T6N2_9SPHI</name>
<dbReference type="Proteomes" id="UP000031802">
    <property type="component" value="Unassembled WGS sequence"/>
</dbReference>
<protein>
    <recommendedName>
        <fullName evidence="1">Smr domain-containing protein</fullName>
    </recommendedName>
</protein>
<gene>
    <name evidence="2" type="ORF">DI53_2489</name>
</gene>